<reference evidence="3" key="2">
    <citation type="journal article" date="2007" name="PLoS Biol.">
        <title>Survey sequencing and comparative analysis of the elephant shark (Callorhinchus milii) genome.</title>
        <authorList>
            <person name="Venkatesh B."/>
            <person name="Kirkness E.F."/>
            <person name="Loh Y.H."/>
            <person name="Halpern A.L."/>
            <person name="Lee A.P."/>
            <person name="Johnson J."/>
            <person name="Dandona N."/>
            <person name="Viswanathan L.D."/>
            <person name="Tay A."/>
            <person name="Venter J.C."/>
            <person name="Strausberg R.L."/>
            <person name="Brenner S."/>
        </authorList>
    </citation>
    <scope>NUCLEOTIDE SEQUENCE [LARGE SCALE GENOMIC DNA]</scope>
</reference>
<evidence type="ECO:0000313" key="2">
    <source>
        <dbReference type="Ensembl" id="ENSCMIP00000037177.1"/>
    </source>
</evidence>
<dbReference type="Pfam" id="PF17823">
    <property type="entry name" value="DUF5585"/>
    <property type="match status" value="1"/>
</dbReference>
<protein>
    <submittedName>
        <fullName evidence="2">Uncharacterized protein</fullName>
    </submittedName>
</protein>
<name>A0A4W3J536_CALMI</name>
<evidence type="ECO:0000313" key="3">
    <source>
        <dbReference type="Proteomes" id="UP000314986"/>
    </source>
</evidence>
<reference evidence="2" key="4">
    <citation type="submission" date="2025-08" db="UniProtKB">
        <authorList>
            <consortium name="Ensembl"/>
        </authorList>
    </citation>
    <scope>IDENTIFICATION</scope>
</reference>
<reference evidence="2" key="5">
    <citation type="submission" date="2025-09" db="UniProtKB">
        <authorList>
            <consortium name="Ensembl"/>
        </authorList>
    </citation>
    <scope>IDENTIFICATION</scope>
</reference>
<keyword evidence="3" id="KW-1185">Reference proteome</keyword>
<dbReference type="Proteomes" id="UP000314986">
    <property type="component" value="Unassembled WGS sequence"/>
</dbReference>
<dbReference type="InParanoid" id="A0A4W3J536"/>
<sequence>MGANEPSTVQSPTQAITINGSFIVRTTPVTTGTTPTSMAAAGTTATPAPVTSTTMTATATNASIPEVETTTSATMSAYGSYKRKDYVQVDYLINGMYADSDM</sequence>
<feature type="region of interest" description="Disordered" evidence="1">
    <location>
        <begin position="27"/>
        <end position="50"/>
    </location>
</feature>
<accession>A0A4W3J536</accession>
<dbReference type="Ensembl" id="ENSCMIT00000037718.1">
    <property type="protein sequence ID" value="ENSCMIP00000037177.1"/>
    <property type="gene ID" value="ENSCMIG00000015667.1"/>
</dbReference>
<evidence type="ECO:0000256" key="1">
    <source>
        <dbReference type="SAM" id="MobiDB-lite"/>
    </source>
</evidence>
<dbReference type="AlphaFoldDB" id="A0A4W3J536"/>
<reference evidence="3" key="1">
    <citation type="journal article" date="2006" name="Science">
        <title>Ancient noncoding elements conserved in the human genome.</title>
        <authorList>
            <person name="Venkatesh B."/>
            <person name="Kirkness E.F."/>
            <person name="Loh Y.H."/>
            <person name="Halpern A.L."/>
            <person name="Lee A.P."/>
            <person name="Johnson J."/>
            <person name="Dandona N."/>
            <person name="Viswanathan L.D."/>
            <person name="Tay A."/>
            <person name="Venter J.C."/>
            <person name="Strausberg R.L."/>
            <person name="Brenner S."/>
        </authorList>
    </citation>
    <scope>NUCLEOTIDE SEQUENCE [LARGE SCALE GENOMIC DNA]</scope>
</reference>
<proteinExistence type="predicted"/>
<reference evidence="3" key="3">
    <citation type="journal article" date="2014" name="Nature">
        <title>Elephant shark genome provides unique insights into gnathostome evolution.</title>
        <authorList>
            <consortium name="International Elephant Shark Genome Sequencing Consortium"/>
            <person name="Venkatesh B."/>
            <person name="Lee A.P."/>
            <person name="Ravi V."/>
            <person name="Maurya A.K."/>
            <person name="Lian M.M."/>
            <person name="Swann J.B."/>
            <person name="Ohta Y."/>
            <person name="Flajnik M.F."/>
            <person name="Sutoh Y."/>
            <person name="Kasahara M."/>
            <person name="Hoon S."/>
            <person name="Gangu V."/>
            <person name="Roy S.W."/>
            <person name="Irimia M."/>
            <person name="Korzh V."/>
            <person name="Kondrychyn I."/>
            <person name="Lim Z.W."/>
            <person name="Tay B.H."/>
            <person name="Tohari S."/>
            <person name="Kong K.W."/>
            <person name="Ho S."/>
            <person name="Lorente-Galdos B."/>
            <person name="Quilez J."/>
            <person name="Marques-Bonet T."/>
            <person name="Raney B.J."/>
            <person name="Ingham P.W."/>
            <person name="Tay A."/>
            <person name="Hillier L.W."/>
            <person name="Minx P."/>
            <person name="Boehm T."/>
            <person name="Wilson R.K."/>
            <person name="Brenner S."/>
            <person name="Warren W.C."/>
        </authorList>
    </citation>
    <scope>NUCLEOTIDE SEQUENCE [LARGE SCALE GENOMIC DNA]</scope>
</reference>
<organism evidence="2 3">
    <name type="scientific">Callorhinchus milii</name>
    <name type="common">Ghost shark</name>
    <dbReference type="NCBI Taxonomy" id="7868"/>
    <lineage>
        <taxon>Eukaryota</taxon>
        <taxon>Metazoa</taxon>
        <taxon>Chordata</taxon>
        <taxon>Craniata</taxon>
        <taxon>Vertebrata</taxon>
        <taxon>Chondrichthyes</taxon>
        <taxon>Holocephali</taxon>
        <taxon>Chimaeriformes</taxon>
        <taxon>Callorhinchidae</taxon>
        <taxon>Callorhinchus</taxon>
    </lineage>
</organism>
<dbReference type="InterPro" id="IPR041056">
    <property type="entry name" value="DUF5585"/>
</dbReference>